<protein>
    <submittedName>
        <fullName evidence="1">Uncharacterized protein</fullName>
    </submittedName>
</protein>
<name>A0A1B2IGP4_9CAUD</name>
<sequence length="80" mass="8653">MNLYLLERTDSVGYDEFDSIVVATPTEDAARATFGKGWGWTCFCDEDDACDCGDGVTLSVKHIGTTHLEEGLIHSSFCAG</sequence>
<gene>
    <name evidence="1" type="ORF">STRATTON_5</name>
</gene>
<dbReference type="EMBL" id="KX397373">
    <property type="protein sequence ID" value="ANZ50441.1"/>
    <property type="molecule type" value="Genomic_DNA"/>
</dbReference>
<proteinExistence type="predicted"/>
<evidence type="ECO:0000313" key="1">
    <source>
        <dbReference type="EMBL" id="ANZ50441.1"/>
    </source>
</evidence>
<evidence type="ECO:0000313" key="2">
    <source>
        <dbReference type="Proteomes" id="UP000221949"/>
    </source>
</evidence>
<accession>A0A1B2IGP4</accession>
<organism evidence="1 2">
    <name type="scientific">Erwinia phage vB_EamM_Stratton</name>
    <dbReference type="NCBI Taxonomy" id="1883378"/>
    <lineage>
        <taxon>Viruses</taxon>
        <taxon>Duplodnaviria</taxon>
        <taxon>Heunggongvirae</taxon>
        <taxon>Uroviricota</taxon>
        <taxon>Caudoviricetes</taxon>
        <taxon>Chimalliviridae</taxon>
        <taxon>Erskinevirus</taxon>
        <taxon>Erskinevirus EaH2</taxon>
    </lineage>
</organism>
<dbReference type="Proteomes" id="UP000221949">
    <property type="component" value="Segment"/>
</dbReference>
<reference evidence="2" key="1">
    <citation type="submission" date="2016-06" db="EMBL/GenBank/DDBJ databases">
        <authorList>
            <person name="Berg J.A."/>
            <person name="Stratton M.L."/>
            <person name="Esplin I.D."/>
            <person name="Jensen G.L."/>
            <person name="Merrill B.D."/>
            <person name="Breakwell D.P."/>
            <person name="Hope S."/>
            <person name="Grose J.H."/>
        </authorList>
    </citation>
    <scope>NUCLEOTIDE SEQUENCE [LARGE SCALE GENOMIC DNA]</scope>
</reference>